<keyword evidence="1" id="KW-0472">Membrane</keyword>
<proteinExistence type="predicted"/>
<dbReference type="GeneID" id="59340511"/>
<protein>
    <submittedName>
        <fullName evidence="2">Uncharacterized protein</fullName>
    </submittedName>
</protein>
<evidence type="ECO:0000256" key="1">
    <source>
        <dbReference type="SAM" id="Phobius"/>
    </source>
</evidence>
<keyword evidence="1" id="KW-1133">Transmembrane helix</keyword>
<feature type="transmembrane region" description="Helical" evidence="1">
    <location>
        <begin position="64"/>
        <end position="89"/>
    </location>
</feature>
<dbReference type="RefSeq" id="XP_037225905.1">
    <property type="nucleotide sequence ID" value="XM_037357995.1"/>
</dbReference>
<accession>A0A8H6TFR6</accession>
<dbReference type="EMBL" id="JACAZF010000001">
    <property type="protein sequence ID" value="KAF7315882.1"/>
    <property type="molecule type" value="Genomic_DNA"/>
</dbReference>
<name>A0A8H6TFR6_9AGAR</name>
<dbReference type="Proteomes" id="UP000636479">
    <property type="component" value="Unassembled WGS sequence"/>
</dbReference>
<gene>
    <name evidence="2" type="ORF">MIND_00104700</name>
</gene>
<organism evidence="2 3">
    <name type="scientific">Mycena indigotica</name>
    <dbReference type="NCBI Taxonomy" id="2126181"/>
    <lineage>
        <taxon>Eukaryota</taxon>
        <taxon>Fungi</taxon>
        <taxon>Dikarya</taxon>
        <taxon>Basidiomycota</taxon>
        <taxon>Agaricomycotina</taxon>
        <taxon>Agaricomycetes</taxon>
        <taxon>Agaricomycetidae</taxon>
        <taxon>Agaricales</taxon>
        <taxon>Marasmiineae</taxon>
        <taxon>Mycenaceae</taxon>
        <taxon>Mycena</taxon>
    </lineage>
</organism>
<sequence length="192" mass="21114">MALHPTTIYFNIPVQVGPTGSWRNLDTHSDDMILAVAFPFITVSALSIYGVMQVPPLATSSFPIALLSTVVPLGAATPLSIVLFVLGAFFGAGSWFIWADVLCRLSLVDLVQLPVKKRGFSVSHNFFLRLLMATALQAGAEETTTVDQLSQLNNLHQLNIGADRWQLKMRARKRQLPTYVSYIPVAFVLQRG</sequence>
<keyword evidence="3" id="KW-1185">Reference proteome</keyword>
<comment type="caution">
    <text evidence="2">The sequence shown here is derived from an EMBL/GenBank/DDBJ whole genome shotgun (WGS) entry which is preliminary data.</text>
</comment>
<evidence type="ECO:0000313" key="2">
    <source>
        <dbReference type="EMBL" id="KAF7315882.1"/>
    </source>
</evidence>
<reference evidence="2" key="1">
    <citation type="submission" date="2020-05" db="EMBL/GenBank/DDBJ databases">
        <title>Mycena genomes resolve the evolution of fungal bioluminescence.</title>
        <authorList>
            <person name="Tsai I.J."/>
        </authorList>
    </citation>
    <scope>NUCLEOTIDE SEQUENCE</scope>
    <source>
        <strain evidence="2">171206Taipei</strain>
    </source>
</reference>
<feature type="transmembrane region" description="Helical" evidence="1">
    <location>
        <begin position="32"/>
        <end position="52"/>
    </location>
</feature>
<keyword evidence="1" id="KW-0812">Transmembrane</keyword>
<evidence type="ECO:0000313" key="3">
    <source>
        <dbReference type="Proteomes" id="UP000636479"/>
    </source>
</evidence>
<dbReference type="AlphaFoldDB" id="A0A8H6TFR6"/>